<dbReference type="SUPFAM" id="SSF52540">
    <property type="entry name" value="P-loop containing nucleoside triphosphate hydrolases"/>
    <property type="match status" value="1"/>
</dbReference>
<feature type="region of interest" description="Disordered" evidence="2">
    <location>
        <begin position="434"/>
        <end position="456"/>
    </location>
</feature>
<evidence type="ECO:0000259" key="3">
    <source>
        <dbReference type="Pfam" id="PF00931"/>
    </source>
</evidence>
<evidence type="ECO:0000313" key="4">
    <source>
        <dbReference type="EMBL" id="WKA12934.1"/>
    </source>
</evidence>
<dbReference type="Gene3D" id="3.40.50.300">
    <property type="entry name" value="P-loop containing nucleotide triphosphate hydrolases"/>
    <property type="match status" value="1"/>
</dbReference>
<proteinExistence type="predicted"/>
<feature type="compositionally biased region" description="Basic and acidic residues" evidence="2">
    <location>
        <begin position="173"/>
        <end position="186"/>
    </location>
</feature>
<keyword evidence="5" id="KW-1185">Reference proteome</keyword>
<evidence type="ECO:0000256" key="2">
    <source>
        <dbReference type="SAM" id="MobiDB-lite"/>
    </source>
</evidence>
<reference evidence="4 5" key="1">
    <citation type="journal article" date="2023" name="Hortic Res">
        <title>The complete reference genome for grapevine (Vitis vinifera L.) genetics and breeding.</title>
        <authorList>
            <person name="Shi X."/>
            <person name="Cao S."/>
            <person name="Wang X."/>
            <person name="Huang S."/>
            <person name="Wang Y."/>
            <person name="Liu Z."/>
            <person name="Liu W."/>
            <person name="Leng X."/>
            <person name="Peng Y."/>
            <person name="Wang N."/>
            <person name="Wang Y."/>
            <person name="Ma Z."/>
            <person name="Xu X."/>
            <person name="Zhang F."/>
            <person name="Xue H."/>
            <person name="Zhong H."/>
            <person name="Wang Y."/>
            <person name="Zhang K."/>
            <person name="Velt A."/>
            <person name="Avia K."/>
            <person name="Holtgrawe D."/>
            <person name="Grimplet J."/>
            <person name="Matus J.T."/>
            <person name="Ware D."/>
            <person name="Wu X."/>
            <person name="Wang H."/>
            <person name="Liu C."/>
            <person name="Fang Y."/>
            <person name="Rustenholz C."/>
            <person name="Cheng Z."/>
            <person name="Xiao H."/>
            <person name="Zhou Y."/>
        </authorList>
    </citation>
    <scope>NUCLEOTIDE SEQUENCE [LARGE SCALE GENOMIC DNA]</scope>
    <source>
        <strain evidence="5">cv. Pinot noir / PN40024</strain>
        <tissue evidence="4">Leaf</tissue>
    </source>
</reference>
<dbReference type="InterPro" id="IPR027417">
    <property type="entry name" value="P-loop_NTPase"/>
</dbReference>
<dbReference type="EMBL" id="CP126666">
    <property type="protein sequence ID" value="WKA12934.1"/>
    <property type="molecule type" value="Genomic_DNA"/>
</dbReference>
<feature type="compositionally biased region" description="Basic and acidic residues" evidence="2">
    <location>
        <begin position="434"/>
        <end position="451"/>
    </location>
</feature>
<feature type="region of interest" description="Disordered" evidence="2">
    <location>
        <begin position="168"/>
        <end position="188"/>
    </location>
</feature>
<dbReference type="InterPro" id="IPR002182">
    <property type="entry name" value="NB-ARC"/>
</dbReference>
<dbReference type="PANTHER" id="PTHR36766">
    <property type="entry name" value="PLANT BROAD-SPECTRUM MILDEW RESISTANCE PROTEIN RPW8"/>
    <property type="match status" value="1"/>
</dbReference>
<accession>A0ABY9DZJ7</accession>
<gene>
    <name evidence="4" type="ORF">VitviT2T_030276</name>
</gene>
<feature type="domain" description="NB-ARC" evidence="3">
    <location>
        <begin position="204"/>
        <end position="393"/>
    </location>
</feature>
<dbReference type="Proteomes" id="UP001227230">
    <property type="component" value="Chromosome 19"/>
</dbReference>
<dbReference type="PRINTS" id="PR00364">
    <property type="entry name" value="DISEASERSIST"/>
</dbReference>
<sequence>MKVGEMREHDERKNVGMSNKDVIKEKAEKQILGLCSNSCGWAFKGCLKMSEDFLEFLRNKFIDGLAEAEDQGRQLPMHRQFQGIRGVFLRKDITSSTPTQMIQMRNTLYRLLAVYTDCLIFSEKHPIPSTKFLLPFYNLFHFWFLKSTKEVLGRIKGDLGLYPCIEDSNGSPDHSEDQESQSHDPENQSQIWYPHVSEIRGFDRQFSKIRNWLLQSDEGFKDIAIVGIGGSGKTALARQLFYDEHIQGAFFPTLWISLSGKIDADIDLKQVVKDMLVELTAEHGHEKSCSTEEPLSSLGRRLLGKKYLIVLDGIWDETRDWYFSLGQALNWPDRDCNIQFGRDQKRNGNTVIITTRLEEVGKGMVGDKYLHSMEGIGKDEIWSIFDDAVDKSKLNPQQNDKLKKLQNEIVKQCDGFPLGVKTLAEIIPGALTKDHSGVDAEPERGHIDSDHYSATQNHRGDTLTEIIPMEVQIDGGG</sequence>
<evidence type="ECO:0000256" key="1">
    <source>
        <dbReference type="ARBA" id="ARBA00022821"/>
    </source>
</evidence>
<name>A0ABY9DZJ7_VITVI</name>
<keyword evidence="1" id="KW-0611">Plant defense</keyword>
<dbReference type="Pfam" id="PF00931">
    <property type="entry name" value="NB-ARC"/>
    <property type="match status" value="1"/>
</dbReference>
<evidence type="ECO:0000313" key="5">
    <source>
        <dbReference type="Proteomes" id="UP001227230"/>
    </source>
</evidence>
<protein>
    <recommendedName>
        <fullName evidence="3">NB-ARC domain-containing protein</fullName>
    </recommendedName>
</protein>
<dbReference type="PANTHER" id="PTHR36766:SF70">
    <property type="entry name" value="DISEASE RESISTANCE PROTEIN RGA4"/>
    <property type="match status" value="1"/>
</dbReference>
<organism evidence="4 5">
    <name type="scientific">Vitis vinifera</name>
    <name type="common">Grape</name>
    <dbReference type="NCBI Taxonomy" id="29760"/>
    <lineage>
        <taxon>Eukaryota</taxon>
        <taxon>Viridiplantae</taxon>
        <taxon>Streptophyta</taxon>
        <taxon>Embryophyta</taxon>
        <taxon>Tracheophyta</taxon>
        <taxon>Spermatophyta</taxon>
        <taxon>Magnoliopsida</taxon>
        <taxon>eudicotyledons</taxon>
        <taxon>Gunneridae</taxon>
        <taxon>Pentapetalae</taxon>
        <taxon>rosids</taxon>
        <taxon>Vitales</taxon>
        <taxon>Vitaceae</taxon>
        <taxon>Viteae</taxon>
        <taxon>Vitis</taxon>
    </lineage>
</organism>